<dbReference type="InterPro" id="IPR039421">
    <property type="entry name" value="Type_1_exporter"/>
</dbReference>
<evidence type="ECO:0000256" key="5">
    <source>
        <dbReference type="ARBA" id="ARBA00022840"/>
    </source>
</evidence>
<evidence type="ECO:0000256" key="7">
    <source>
        <dbReference type="ARBA" id="ARBA00023136"/>
    </source>
</evidence>
<keyword evidence="7 8" id="KW-0472">Membrane</keyword>
<evidence type="ECO:0000256" key="1">
    <source>
        <dbReference type="ARBA" id="ARBA00004651"/>
    </source>
</evidence>
<name>A0A242A5D7_9ENTE</name>
<keyword evidence="5" id="KW-0067">ATP-binding</keyword>
<feature type="transmembrane region" description="Helical" evidence="8">
    <location>
        <begin position="261"/>
        <end position="292"/>
    </location>
</feature>
<feature type="transmembrane region" description="Helical" evidence="8">
    <location>
        <begin position="167"/>
        <end position="185"/>
    </location>
</feature>
<dbReference type="InterPro" id="IPR027417">
    <property type="entry name" value="P-loop_NTPase"/>
</dbReference>
<dbReference type="RefSeq" id="WP_086273842.1">
    <property type="nucleotide sequence ID" value="NZ_NGKU01000001.1"/>
</dbReference>
<feature type="domain" description="ABC transporter" evidence="9">
    <location>
        <begin position="346"/>
        <end position="580"/>
    </location>
</feature>
<dbReference type="GO" id="GO:0016887">
    <property type="term" value="F:ATP hydrolysis activity"/>
    <property type="evidence" value="ECO:0007669"/>
    <property type="project" value="InterPro"/>
</dbReference>
<keyword evidence="12" id="KW-1185">Reference proteome</keyword>
<dbReference type="InterPro" id="IPR003593">
    <property type="entry name" value="AAA+_ATPase"/>
</dbReference>
<evidence type="ECO:0000313" key="11">
    <source>
        <dbReference type="EMBL" id="OTN75823.1"/>
    </source>
</evidence>
<dbReference type="GO" id="GO:0015421">
    <property type="term" value="F:ABC-type oligopeptide transporter activity"/>
    <property type="evidence" value="ECO:0007669"/>
    <property type="project" value="TreeGrafter"/>
</dbReference>
<organism evidence="11 12">
    <name type="scientific">Candidatus Enterococcus testudinis</name>
    <dbReference type="NCBI Taxonomy" id="1834191"/>
    <lineage>
        <taxon>Bacteria</taxon>
        <taxon>Bacillati</taxon>
        <taxon>Bacillota</taxon>
        <taxon>Bacilli</taxon>
        <taxon>Lactobacillales</taxon>
        <taxon>Enterococcaceae</taxon>
        <taxon>Enterococcus</taxon>
    </lineage>
</organism>
<evidence type="ECO:0008006" key="13">
    <source>
        <dbReference type="Google" id="ProtNLM"/>
    </source>
</evidence>
<reference evidence="11 12" key="1">
    <citation type="submission" date="2017-05" db="EMBL/GenBank/DDBJ databases">
        <title>The Genome Sequence of Enterococcus sp. 8G7_MSG3316.</title>
        <authorList>
            <consortium name="The Broad Institute Genomics Platform"/>
            <consortium name="The Broad Institute Genomic Center for Infectious Diseases"/>
            <person name="Earl A."/>
            <person name="Manson A."/>
            <person name="Schwartman J."/>
            <person name="Gilmore M."/>
            <person name="Abouelleil A."/>
            <person name="Cao P."/>
            <person name="Chapman S."/>
            <person name="Cusick C."/>
            <person name="Shea T."/>
            <person name="Young S."/>
            <person name="Neafsey D."/>
            <person name="Nusbaum C."/>
            <person name="Birren B."/>
        </authorList>
    </citation>
    <scope>NUCLEOTIDE SEQUENCE [LARGE SCALE GENOMIC DNA]</scope>
    <source>
        <strain evidence="11 12">8G7_MSG3316</strain>
    </source>
</reference>
<feature type="transmembrane region" description="Helical" evidence="8">
    <location>
        <begin position="137"/>
        <end position="161"/>
    </location>
</feature>
<evidence type="ECO:0000313" key="12">
    <source>
        <dbReference type="Proteomes" id="UP000195043"/>
    </source>
</evidence>
<dbReference type="GO" id="GO:0005524">
    <property type="term" value="F:ATP binding"/>
    <property type="evidence" value="ECO:0007669"/>
    <property type="project" value="UniProtKB-KW"/>
</dbReference>
<feature type="domain" description="ABC transmembrane type-1" evidence="10">
    <location>
        <begin position="26"/>
        <end position="312"/>
    </location>
</feature>
<evidence type="ECO:0000256" key="4">
    <source>
        <dbReference type="ARBA" id="ARBA00022741"/>
    </source>
</evidence>
<protein>
    <recommendedName>
        <fullName evidence="13">ABC transporter ATP-binding protein/permease</fullName>
    </recommendedName>
</protein>
<sequence>MKKKSIDWSAFGRYLPYLGAYHKETWAAVILGIAAGVSSVYMTYLIGQGVDQLLGADQVQFSDLYRILMLFGGVMLVTVVSQWLIQRLGNRVAYLSVADLRKQGFAHLNTLPLRYYDQNSHGNIVSRFTNDMDNISIAVSAVFNQLFSGISVVLIALIVMFQMSVPLTLVVLVSTPIIFLVNWVVTKTSQSHFARQQEIVGEISGFVTEMIGNQKIVKAFDRETINQTQFETINQDLNVRGQKAQFSSSLTNPLSRFVDHLAYLSVGFVGGWLFFSGTGSVTIGVISSFTIYSTQFSKPFIELSGITTQIQTALAGLSRTFDLLDQEPETADDQASQAIDTIKGQIDFEDVAFAYDPDQTLIEGFTFTAQPGETVAIVGKTGAGKSTLVNLLMRFYDVDEGSIRIDGVDIRQVKREDLRQSFGMVLQDTWLFDASLRENLQYGNGDATDEEIYDALKSAYMYEYVMRLPDKLDTPIGHQGIKISDGQRQLLTIARTMISNPPMLILDEATSSVDTLTEKKIQDAFLRMMQGKTSFVIAHRLSTIRAADKILVMDAGQIVEQGTHDALLALKGYYYRLYHAQFQH</sequence>
<dbReference type="SUPFAM" id="SSF90123">
    <property type="entry name" value="ABC transporter transmembrane region"/>
    <property type="match status" value="1"/>
</dbReference>
<accession>A0A242A5D7</accession>
<evidence type="ECO:0000259" key="10">
    <source>
        <dbReference type="PROSITE" id="PS50929"/>
    </source>
</evidence>
<comment type="caution">
    <text evidence="11">The sequence shown here is derived from an EMBL/GenBank/DDBJ whole genome shotgun (WGS) entry which is preliminary data.</text>
</comment>
<keyword evidence="2" id="KW-0813">Transport</keyword>
<evidence type="ECO:0000256" key="2">
    <source>
        <dbReference type="ARBA" id="ARBA00022448"/>
    </source>
</evidence>
<dbReference type="CDD" id="cd18547">
    <property type="entry name" value="ABC_6TM_Tm288_like"/>
    <property type="match status" value="1"/>
</dbReference>
<keyword evidence="3 8" id="KW-0812">Transmembrane</keyword>
<dbReference type="STRING" id="1834191.A5886_000899"/>
<dbReference type="OrthoDB" id="9770415at2"/>
<proteinExistence type="predicted"/>
<dbReference type="GO" id="GO:0005886">
    <property type="term" value="C:plasma membrane"/>
    <property type="evidence" value="ECO:0007669"/>
    <property type="project" value="UniProtKB-SubCell"/>
</dbReference>
<dbReference type="AlphaFoldDB" id="A0A242A5D7"/>
<dbReference type="Pfam" id="PF00664">
    <property type="entry name" value="ABC_membrane"/>
    <property type="match status" value="1"/>
</dbReference>
<dbReference type="InterPro" id="IPR036640">
    <property type="entry name" value="ABC1_TM_sf"/>
</dbReference>
<dbReference type="InterPro" id="IPR003439">
    <property type="entry name" value="ABC_transporter-like_ATP-bd"/>
</dbReference>
<dbReference type="InterPro" id="IPR011527">
    <property type="entry name" value="ABC1_TM_dom"/>
</dbReference>
<dbReference type="PROSITE" id="PS50893">
    <property type="entry name" value="ABC_TRANSPORTER_2"/>
    <property type="match status" value="1"/>
</dbReference>
<dbReference type="SMART" id="SM00382">
    <property type="entry name" value="AAA"/>
    <property type="match status" value="1"/>
</dbReference>
<keyword evidence="4" id="KW-0547">Nucleotide-binding</keyword>
<dbReference type="Gene3D" id="3.40.50.300">
    <property type="entry name" value="P-loop containing nucleotide triphosphate hydrolases"/>
    <property type="match status" value="1"/>
</dbReference>
<dbReference type="PANTHER" id="PTHR43394">
    <property type="entry name" value="ATP-DEPENDENT PERMEASE MDL1, MITOCHONDRIAL"/>
    <property type="match status" value="1"/>
</dbReference>
<dbReference type="SUPFAM" id="SSF52540">
    <property type="entry name" value="P-loop containing nucleoside triphosphate hydrolases"/>
    <property type="match status" value="1"/>
</dbReference>
<evidence type="ECO:0000256" key="3">
    <source>
        <dbReference type="ARBA" id="ARBA00022692"/>
    </source>
</evidence>
<evidence type="ECO:0000256" key="8">
    <source>
        <dbReference type="SAM" id="Phobius"/>
    </source>
</evidence>
<dbReference type="Proteomes" id="UP000195043">
    <property type="component" value="Unassembled WGS sequence"/>
</dbReference>
<dbReference type="PANTHER" id="PTHR43394:SF1">
    <property type="entry name" value="ATP-BINDING CASSETTE SUB-FAMILY B MEMBER 10, MITOCHONDRIAL"/>
    <property type="match status" value="1"/>
</dbReference>
<evidence type="ECO:0000256" key="6">
    <source>
        <dbReference type="ARBA" id="ARBA00022989"/>
    </source>
</evidence>
<feature type="transmembrane region" description="Helical" evidence="8">
    <location>
        <begin position="25"/>
        <end position="44"/>
    </location>
</feature>
<dbReference type="PROSITE" id="PS50929">
    <property type="entry name" value="ABC_TM1F"/>
    <property type="match status" value="1"/>
</dbReference>
<dbReference type="Gene3D" id="1.20.1560.10">
    <property type="entry name" value="ABC transporter type 1, transmembrane domain"/>
    <property type="match status" value="1"/>
</dbReference>
<dbReference type="FunFam" id="3.40.50.300:FF:000287">
    <property type="entry name" value="Multidrug ABC transporter ATP-binding protein"/>
    <property type="match status" value="1"/>
</dbReference>
<comment type="subcellular location">
    <subcellularLocation>
        <location evidence="1">Cell membrane</location>
        <topology evidence="1">Multi-pass membrane protein</topology>
    </subcellularLocation>
</comment>
<keyword evidence="6 8" id="KW-1133">Transmembrane helix</keyword>
<dbReference type="EMBL" id="NGKU01000001">
    <property type="protein sequence ID" value="OTN75823.1"/>
    <property type="molecule type" value="Genomic_DNA"/>
</dbReference>
<gene>
    <name evidence="11" type="ORF">A5886_000899</name>
</gene>
<feature type="transmembrane region" description="Helical" evidence="8">
    <location>
        <begin position="64"/>
        <end position="85"/>
    </location>
</feature>
<evidence type="ECO:0000259" key="9">
    <source>
        <dbReference type="PROSITE" id="PS50893"/>
    </source>
</evidence>
<dbReference type="Pfam" id="PF00005">
    <property type="entry name" value="ABC_tran"/>
    <property type="match status" value="1"/>
</dbReference>